<reference evidence="2" key="1">
    <citation type="submission" date="2022-11" db="UniProtKB">
        <authorList>
            <consortium name="WormBaseParasite"/>
        </authorList>
    </citation>
    <scope>IDENTIFICATION</scope>
</reference>
<evidence type="ECO:0000313" key="2">
    <source>
        <dbReference type="WBParaSite" id="PS1159_v2.g19775.t1"/>
    </source>
</evidence>
<dbReference type="WBParaSite" id="PS1159_v2.g19775.t1">
    <property type="protein sequence ID" value="PS1159_v2.g19775.t1"/>
    <property type="gene ID" value="PS1159_v2.g19775"/>
</dbReference>
<organism evidence="1 2">
    <name type="scientific">Panagrolaimus sp. PS1159</name>
    <dbReference type="NCBI Taxonomy" id="55785"/>
    <lineage>
        <taxon>Eukaryota</taxon>
        <taxon>Metazoa</taxon>
        <taxon>Ecdysozoa</taxon>
        <taxon>Nematoda</taxon>
        <taxon>Chromadorea</taxon>
        <taxon>Rhabditida</taxon>
        <taxon>Tylenchina</taxon>
        <taxon>Panagrolaimomorpha</taxon>
        <taxon>Panagrolaimoidea</taxon>
        <taxon>Panagrolaimidae</taxon>
        <taxon>Panagrolaimus</taxon>
    </lineage>
</organism>
<protein>
    <submittedName>
        <fullName evidence="2">Uncharacterized protein</fullName>
    </submittedName>
</protein>
<dbReference type="Proteomes" id="UP000887580">
    <property type="component" value="Unplaced"/>
</dbReference>
<accession>A0AC35FQH5</accession>
<name>A0AC35FQH5_9BILA</name>
<sequence>MMNGSHMGNPTFNAAAVAAAMENSGNQIHGSSTSSSNHCNNTDLSKLAVSSQTPQGMNAAAAVSAAAAAQLNPFNSPWSAAAAMTGNAGMDVMAKAQYCKQPMSSLWPGAQSFAPIAAPSSDGNNTTLDTDIKPSVMAGSAGSDRSSPPDSLTAAYNGLNNPQMFNTSMMSNHYNYNNYDWQTFNQHHRQMASHNFAAAAAVAAAAAAGHNGGGAISSPRSAHSGTTANNSTNVNNVSTSTSSSAEAGGHTNIGGVNAAAAAAAAIAANSAGASSRSASSATAGGGGDSTSVAGTSNESSANIININNNNNANDGGDGSSHNQSNRDLSRNGFMNQTGNGYSFDMMNHPMCQPELYNNVAGLAAANPWAYPYPPYQFGAAPYGPGLDISSFGKTFSISIQKKVIF</sequence>
<evidence type="ECO:0000313" key="1">
    <source>
        <dbReference type="Proteomes" id="UP000887580"/>
    </source>
</evidence>
<proteinExistence type="predicted"/>